<organism evidence="6 7">
    <name type="scientific">Tibeticola sediminis</name>
    <dbReference type="NCBI Taxonomy" id="1917811"/>
    <lineage>
        <taxon>Bacteria</taxon>
        <taxon>Pseudomonadati</taxon>
        <taxon>Pseudomonadota</taxon>
        <taxon>Betaproteobacteria</taxon>
        <taxon>Burkholderiales</taxon>
        <taxon>Comamonadaceae</taxon>
        <taxon>Tibeticola</taxon>
    </lineage>
</organism>
<gene>
    <name evidence="3" type="primary">rimP</name>
    <name evidence="6" type="ORF">EDC62_1376</name>
</gene>
<evidence type="ECO:0000259" key="5">
    <source>
        <dbReference type="Pfam" id="PF02576"/>
    </source>
</evidence>
<dbReference type="CDD" id="cd01734">
    <property type="entry name" value="YlxS_C"/>
    <property type="match status" value="1"/>
</dbReference>
<dbReference type="InterPro" id="IPR028989">
    <property type="entry name" value="RimP_N"/>
</dbReference>
<keyword evidence="2 3" id="KW-0690">Ribosome biogenesis</keyword>
<proteinExistence type="inferred from homology"/>
<dbReference type="Pfam" id="PF02576">
    <property type="entry name" value="RimP_N"/>
    <property type="match status" value="1"/>
</dbReference>
<evidence type="ECO:0000256" key="3">
    <source>
        <dbReference type="HAMAP-Rule" id="MF_01077"/>
    </source>
</evidence>
<evidence type="ECO:0000313" key="7">
    <source>
        <dbReference type="Proteomes" id="UP000272193"/>
    </source>
</evidence>
<dbReference type="InterPro" id="IPR036847">
    <property type="entry name" value="RimP_C_sf"/>
</dbReference>
<feature type="domain" description="Ribosome maturation factor RimP N-terminal" evidence="5">
    <location>
        <begin position="44"/>
        <end position="118"/>
    </location>
</feature>
<comment type="subcellular location">
    <subcellularLocation>
        <location evidence="3">Cytoplasm</location>
    </subcellularLocation>
</comment>
<protein>
    <recommendedName>
        <fullName evidence="3">Ribosome maturation factor RimP</fullName>
    </recommendedName>
</protein>
<dbReference type="HAMAP" id="MF_01077">
    <property type="entry name" value="RimP"/>
    <property type="match status" value="1"/>
</dbReference>
<evidence type="ECO:0000256" key="2">
    <source>
        <dbReference type="ARBA" id="ARBA00022517"/>
    </source>
</evidence>
<feature type="region of interest" description="Disordered" evidence="4">
    <location>
        <begin position="224"/>
        <end position="253"/>
    </location>
</feature>
<reference evidence="6 7" key="1">
    <citation type="submission" date="2018-11" db="EMBL/GenBank/DDBJ databases">
        <title>Genomic Encyclopedia of Type Strains, Phase IV (KMG-IV): sequencing the most valuable type-strain genomes for metagenomic binning, comparative biology and taxonomic classification.</title>
        <authorList>
            <person name="Goeker M."/>
        </authorList>
    </citation>
    <scope>NUCLEOTIDE SEQUENCE [LARGE SCALE GENOMIC DNA]</scope>
    <source>
        <strain evidence="6 7">DSM 101684</strain>
    </source>
</reference>
<dbReference type="InterPro" id="IPR035956">
    <property type="entry name" value="RimP_N_sf"/>
</dbReference>
<dbReference type="InterPro" id="IPR003728">
    <property type="entry name" value="Ribosome_maturation_RimP"/>
</dbReference>
<comment type="caution">
    <text evidence="6">The sequence shown here is derived from an EMBL/GenBank/DDBJ whole genome shotgun (WGS) entry which is preliminary data.</text>
</comment>
<accession>A0A3N4UJN3</accession>
<dbReference type="InterPro" id="IPR028998">
    <property type="entry name" value="RimP_C"/>
</dbReference>
<evidence type="ECO:0000256" key="4">
    <source>
        <dbReference type="SAM" id="MobiDB-lite"/>
    </source>
</evidence>
<evidence type="ECO:0000256" key="1">
    <source>
        <dbReference type="ARBA" id="ARBA00022490"/>
    </source>
</evidence>
<comment type="function">
    <text evidence="3">Required for maturation of 30S ribosomal subunits.</text>
</comment>
<name>A0A3N4UJN3_9BURK</name>
<dbReference type="AlphaFoldDB" id="A0A3N4UJN3"/>
<keyword evidence="1 3" id="KW-0963">Cytoplasm</keyword>
<dbReference type="SUPFAM" id="SSF75420">
    <property type="entry name" value="YhbC-like, N-terminal domain"/>
    <property type="match status" value="1"/>
</dbReference>
<dbReference type="PANTHER" id="PTHR33867:SF1">
    <property type="entry name" value="RIBOSOME MATURATION FACTOR RIMP"/>
    <property type="match status" value="1"/>
</dbReference>
<dbReference type="EMBL" id="RKQL01000002">
    <property type="protein sequence ID" value="RPE70886.1"/>
    <property type="molecule type" value="Genomic_DNA"/>
</dbReference>
<dbReference type="PANTHER" id="PTHR33867">
    <property type="entry name" value="RIBOSOME MATURATION FACTOR RIMP"/>
    <property type="match status" value="1"/>
</dbReference>
<dbReference type="SUPFAM" id="SSF74942">
    <property type="entry name" value="YhbC-like, C-terminal domain"/>
    <property type="match status" value="1"/>
</dbReference>
<dbReference type="GO" id="GO:0005829">
    <property type="term" value="C:cytosol"/>
    <property type="evidence" value="ECO:0007669"/>
    <property type="project" value="TreeGrafter"/>
</dbReference>
<dbReference type="Proteomes" id="UP000272193">
    <property type="component" value="Unassembled WGS sequence"/>
</dbReference>
<comment type="similarity">
    <text evidence="3">Belongs to the RimP family.</text>
</comment>
<dbReference type="GO" id="GO:0000028">
    <property type="term" value="P:ribosomal small subunit assembly"/>
    <property type="evidence" value="ECO:0007669"/>
    <property type="project" value="TreeGrafter"/>
</dbReference>
<evidence type="ECO:0000313" key="6">
    <source>
        <dbReference type="EMBL" id="RPE70886.1"/>
    </source>
</evidence>
<dbReference type="GO" id="GO:0006412">
    <property type="term" value="P:translation"/>
    <property type="evidence" value="ECO:0007669"/>
    <property type="project" value="TreeGrafter"/>
</dbReference>
<sequence>MLYNQRLTTIRAGTDRPFFLVELIFPYISSRAAPYRPVVLQNVVQQVVTGLGYELVEIERSAGGVLRITIDWPWAPGAAEPQFITVEDCERVTRQLQFALEVEGVDYRRLEVSSPGIDRPLRGKGDFERYQGSLVDVVLKAPIGKEAAGVAGLGAGRKKFRGVLERVDGPEAVPDRWRIVWSDEPAVKPGAKVGKRRRPVTLQALEFALDELREARLAPVVDFKGRGSKPAELPPTKNDVLDGRQPLAADDSD</sequence>
<dbReference type="Gene3D" id="3.30.300.70">
    <property type="entry name" value="RimP-like superfamily, N-terminal"/>
    <property type="match status" value="1"/>
</dbReference>
<keyword evidence="7" id="KW-1185">Reference proteome</keyword>